<organism evidence="2 3">
    <name type="scientific">Zizania palustris</name>
    <name type="common">Northern wild rice</name>
    <dbReference type="NCBI Taxonomy" id="103762"/>
    <lineage>
        <taxon>Eukaryota</taxon>
        <taxon>Viridiplantae</taxon>
        <taxon>Streptophyta</taxon>
        <taxon>Embryophyta</taxon>
        <taxon>Tracheophyta</taxon>
        <taxon>Spermatophyta</taxon>
        <taxon>Magnoliopsida</taxon>
        <taxon>Liliopsida</taxon>
        <taxon>Poales</taxon>
        <taxon>Poaceae</taxon>
        <taxon>BOP clade</taxon>
        <taxon>Oryzoideae</taxon>
        <taxon>Oryzeae</taxon>
        <taxon>Zizaniinae</taxon>
        <taxon>Zizania</taxon>
    </lineage>
</organism>
<feature type="region of interest" description="Disordered" evidence="1">
    <location>
        <begin position="91"/>
        <end position="114"/>
    </location>
</feature>
<dbReference type="AlphaFoldDB" id="A0A8J5WZ47"/>
<proteinExistence type="predicted"/>
<dbReference type="Proteomes" id="UP000729402">
    <property type="component" value="Unassembled WGS sequence"/>
</dbReference>
<reference evidence="2" key="1">
    <citation type="journal article" date="2021" name="bioRxiv">
        <title>Whole Genome Assembly and Annotation of Northern Wild Rice, Zizania palustris L., Supports a Whole Genome Duplication in the Zizania Genus.</title>
        <authorList>
            <person name="Haas M."/>
            <person name="Kono T."/>
            <person name="Macchietto M."/>
            <person name="Millas R."/>
            <person name="McGilp L."/>
            <person name="Shao M."/>
            <person name="Duquette J."/>
            <person name="Hirsch C.N."/>
            <person name="Kimball J."/>
        </authorList>
    </citation>
    <scope>NUCLEOTIDE SEQUENCE</scope>
    <source>
        <tissue evidence="2">Fresh leaf tissue</tissue>
    </source>
</reference>
<keyword evidence="3" id="KW-1185">Reference proteome</keyword>
<sequence>MVALKLQSVCRLEKKMAFIPGRRVSLGGGVCAPKKRAIEAGAMACVVGDKEEDGGCVRACGESVASTVDAKVARCDVVRAASMEAVKAQHDSVEALHGDTEATTARRDGRGEGA</sequence>
<protein>
    <submittedName>
        <fullName evidence="2">Uncharacterized protein</fullName>
    </submittedName>
</protein>
<comment type="caution">
    <text evidence="2">The sequence shown here is derived from an EMBL/GenBank/DDBJ whole genome shotgun (WGS) entry which is preliminary data.</text>
</comment>
<accession>A0A8J5WZ47</accession>
<evidence type="ECO:0000313" key="3">
    <source>
        <dbReference type="Proteomes" id="UP000729402"/>
    </source>
</evidence>
<reference evidence="2" key="2">
    <citation type="submission" date="2021-02" db="EMBL/GenBank/DDBJ databases">
        <authorList>
            <person name="Kimball J.A."/>
            <person name="Haas M.W."/>
            <person name="Macchietto M."/>
            <person name="Kono T."/>
            <person name="Duquette J."/>
            <person name="Shao M."/>
        </authorList>
    </citation>
    <scope>NUCLEOTIDE SEQUENCE</scope>
    <source>
        <tissue evidence="2">Fresh leaf tissue</tissue>
    </source>
</reference>
<gene>
    <name evidence="2" type="ORF">GUJ93_ZPchr0013g37914</name>
</gene>
<name>A0A8J5WZ47_ZIZPA</name>
<dbReference type="EMBL" id="JAAALK010000079">
    <property type="protein sequence ID" value="KAG8100103.1"/>
    <property type="molecule type" value="Genomic_DNA"/>
</dbReference>
<evidence type="ECO:0000313" key="2">
    <source>
        <dbReference type="EMBL" id="KAG8100103.1"/>
    </source>
</evidence>
<evidence type="ECO:0000256" key="1">
    <source>
        <dbReference type="SAM" id="MobiDB-lite"/>
    </source>
</evidence>